<dbReference type="InterPro" id="IPR006204">
    <property type="entry name" value="GHMP_kinase_N_dom"/>
</dbReference>
<feature type="domain" description="GHMP kinase C-terminal" evidence="15">
    <location>
        <begin position="205"/>
        <end position="282"/>
    </location>
</feature>
<dbReference type="SUPFAM" id="SSF55060">
    <property type="entry name" value="GHMP Kinase, C-terminal domain"/>
    <property type="match status" value="1"/>
</dbReference>
<keyword evidence="5 13" id="KW-0028">Amino-acid biosynthesis</keyword>
<dbReference type="InterPro" id="IPR014721">
    <property type="entry name" value="Ribsml_uS5_D2-typ_fold_subgr"/>
</dbReference>
<keyword evidence="10 13" id="KW-0067">ATP-binding</keyword>
<dbReference type="SUPFAM" id="SSF54211">
    <property type="entry name" value="Ribosomal protein S5 domain 2-like"/>
    <property type="match status" value="1"/>
</dbReference>
<dbReference type="InterPro" id="IPR006203">
    <property type="entry name" value="GHMP_knse_ATP-bd_CS"/>
</dbReference>
<reference evidence="16" key="1">
    <citation type="submission" date="2020-09" db="EMBL/GenBank/DDBJ databases">
        <title>Bacillus faecalis sp. nov., a moderately halophilic bacterium isolated from cow faeces.</title>
        <authorList>
            <person name="Jiang L."/>
            <person name="Lee J."/>
        </authorList>
    </citation>
    <scope>NUCLEOTIDE SEQUENCE</scope>
    <source>
        <strain evidence="16">AGMB 02131</strain>
    </source>
</reference>
<dbReference type="InterPro" id="IPR000870">
    <property type="entry name" value="Homoserine_kinase"/>
</dbReference>
<dbReference type="InterPro" id="IPR020568">
    <property type="entry name" value="Ribosomal_Su5_D2-typ_SF"/>
</dbReference>
<comment type="pathway">
    <text evidence="1 13">Amino-acid biosynthesis; L-threonine biosynthesis; L-threonine from L-aspartate: step 4/5.</text>
</comment>
<dbReference type="PIRSF" id="PIRSF000676">
    <property type="entry name" value="Homoser_kin"/>
    <property type="match status" value="1"/>
</dbReference>
<keyword evidence="13" id="KW-0963">Cytoplasm</keyword>
<gene>
    <name evidence="13" type="primary">thrB</name>
    <name evidence="16" type="ORF">IEO70_11805</name>
</gene>
<sequence length="307" mass="33177">MSNDDMMFSIRVPASTANLGPGFDSIGLALSLYLTVHVYRSDKWEVMPLSEEMKAFPTDESHYVIQIAKKTAAKYGKTLPTCRLAVESEIPLARGLGSSASAIVAGIQLADSLCHLHLTKEEKVYLASYEEGHPDNAGASVAGGLVVGMHEEEQTSLLSFPLASVAVAVVIPKYELLTSDSRNVLPPSLSFKESVKASAIANTFLAALLSGNFELAGSMMKRDLFHQPYRRELVPLLSEVEGFAYERGAFGVALSGAGPSIVCFAETEKMSHLLEDLSERFPDCDVKQVEIDQEGCVVMTKADTIHS</sequence>
<evidence type="ECO:0000256" key="10">
    <source>
        <dbReference type="ARBA" id="ARBA00022840"/>
    </source>
</evidence>
<organism evidence="16 17">
    <name type="scientific">Peribacillus faecalis</name>
    <dbReference type="NCBI Taxonomy" id="2772559"/>
    <lineage>
        <taxon>Bacteria</taxon>
        <taxon>Bacillati</taxon>
        <taxon>Bacillota</taxon>
        <taxon>Bacilli</taxon>
        <taxon>Bacillales</taxon>
        <taxon>Bacillaceae</taxon>
        <taxon>Peribacillus</taxon>
    </lineage>
</organism>
<dbReference type="Pfam" id="PF00288">
    <property type="entry name" value="GHMP_kinases_N"/>
    <property type="match status" value="1"/>
</dbReference>
<evidence type="ECO:0000259" key="14">
    <source>
        <dbReference type="Pfam" id="PF00288"/>
    </source>
</evidence>
<keyword evidence="6 13" id="KW-0808">Transferase</keyword>
<evidence type="ECO:0000256" key="8">
    <source>
        <dbReference type="ARBA" id="ARBA00022741"/>
    </source>
</evidence>
<keyword evidence="17" id="KW-1185">Reference proteome</keyword>
<dbReference type="AlphaFoldDB" id="A0A927HBJ4"/>
<comment type="catalytic activity">
    <reaction evidence="11 13">
        <text>L-homoserine + ATP = O-phospho-L-homoserine + ADP + H(+)</text>
        <dbReference type="Rhea" id="RHEA:13985"/>
        <dbReference type="ChEBI" id="CHEBI:15378"/>
        <dbReference type="ChEBI" id="CHEBI:30616"/>
        <dbReference type="ChEBI" id="CHEBI:57476"/>
        <dbReference type="ChEBI" id="CHEBI:57590"/>
        <dbReference type="ChEBI" id="CHEBI:456216"/>
        <dbReference type="EC" id="2.7.1.39"/>
    </reaction>
</comment>
<proteinExistence type="inferred from homology"/>
<evidence type="ECO:0000256" key="12">
    <source>
        <dbReference type="ARBA" id="ARBA00049954"/>
    </source>
</evidence>
<evidence type="ECO:0000256" key="4">
    <source>
        <dbReference type="ARBA" id="ARBA00017858"/>
    </source>
</evidence>
<dbReference type="HAMAP" id="MF_00384">
    <property type="entry name" value="Homoser_kinase"/>
    <property type="match status" value="1"/>
</dbReference>
<dbReference type="EC" id="2.7.1.39" evidence="3 13"/>
<dbReference type="RefSeq" id="WP_190998583.1">
    <property type="nucleotide sequence ID" value="NZ_JACXSI010000026.1"/>
</dbReference>
<evidence type="ECO:0000256" key="7">
    <source>
        <dbReference type="ARBA" id="ARBA00022697"/>
    </source>
</evidence>
<dbReference type="PRINTS" id="PR00958">
    <property type="entry name" value="HOMSERKINASE"/>
</dbReference>
<dbReference type="PROSITE" id="PS00627">
    <property type="entry name" value="GHMP_KINASES_ATP"/>
    <property type="match status" value="1"/>
</dbReference>
<dbReference type="Proteomes" id="UP000602076">
    <property type="component" value="Unassembled WGS sequence"/>
</dbReference>
<dbReference type="GO" id="GO:0005737">
    <property type="term" value="C:cytoplasm"/>
    <property type="evidence" value="ECO:0007669"/>
    <property type="project" value="UniProtKB-SubCell"/>
</dbReference>
<dbReference type="PANTHER" id="PTHR20861:SF1">
    <property type="entry name" value="HOMOSERINE KINASE"/>
    <property type="match status" value="1"/>
</dbReference>
<dbReference type="EMBL" id="JACXSI010000026">
    <property type="protein sequence ID" value="MBD3109044.1"/>
    <property type="molecule type" value="Genomic_DNA"/>
</dbReference>
<accession>A0A927HBJ4</accession>
<dbReference type="InterPro" id="IPR036554">
    <property type="entry name" value="GHMP_kinase_C_sf"/>
</dbReference>
<dbReference type="GO" id="GO:0005524">
    <property type="term" value="F:ATP binding"/>
    <property type="evidence" value="ECO:0007669"/>
    <property type="project" value="UniProtKB-UniRule"/>
</dbReference>
<dbReference type="NCBIfam" id="TIGR00191">
    <property type="entry name" value="thrB"/>
    <property type="match status" value="1"/>
</dbReference>
<comment type="function">
    <text evidence="12 13">Catalyzes the ATP-dependent phosphorylation of L-homoserine to L-homoserine phosphate.</text>
</comment>
<dbReference type="Gene3D" id="3.30.70.890">
    <property type="entry name" value="GHMP kinase, C-terminal domain"/>
    <property type="match status" value="1"/>
</dbReference>
<name>A0A927HBJ4_9BACI</name>
<keyword evidence="7 13" id="KW-0791">Threonine biosynthesis</keyword>
<comment type="caution">
    <text evidence="16">The sequence shown here is derived from an EMBL/GenBank/DDBJ whole genome shotgun (WGS) entry which is preliminary data.</text>
</comment>
<evidence type="ECO:0000313" key="16">
    <source>
        <dbReference type="EMBL" id="MBD3109044.1"/>
    </source>
</evidence>
<evidence type="ECO:0000259" key="15">
    <source>
        <dbReference type="Pfam" id="PF08544"/>
    </source>
</evidence>
<evidence type="ECO:0000256" key="5">
    <source>
        <dbReference type="ARBA" id="ARBA00022605"/>
    </source>
</evidence>
<feature type="binding site" evidence="13">
    <location>
        <begin position="91"/>
        <end position="101"/>
    </location>
    <ligand>
        <name>ATP</name>
        <dbReference type="ChEBI" id="CHEBI:30616"/>
    </ligand>
</feature>
<comment type="subcellular location">
    <subcellularLocation>
        <location evidence="13">Cytoplasm</location>
    </subcellularLocation>
</comment>
<dbReference type="GO" id="GO:0009088">
    <property type="term" value="P:threonine biosynthetic process"/>
    <property type="evidence" value="ECO:0007669"/>
    <property type="project" value="UniProtKB-UniRule"/>
</dbReference>
<keyword evidence="9 13" id="KW-0418">Kinase</keyword>
<evidence type="ECO:0000256" key="9">
    <source>
        <dbReference type="ARBA" id="ARBA00022777"/>
    </source>
</evidence>
<evidence type="ECO:0000313" key="17">
    <source>
        <dbReference type="Proteomes" id="UP000602076"/>
    </source>
</evidence>
<dbReference type="Pfam" id="PF08544">
    <property type="entry name" value="GHMP_kinases_C"/>
    <property type="match status" value="1"/>
</dbReference>
<protein>
    <recommendedName>
        <fullName evidence="4 13">Homoserine kinase</fullName>
        <shortName evidence="13">HK</shortName>
        <shortName evidence="13">HSK</shortName>
        <ecNumber evidence="3 13">2.7.1.39</ecNumber>
    </recommendedName>
</protein>
<evidence type="ECO:0000256" key="2">
    <source>
        <dbReference type="ARBA" id="ARBA00007370"/>
    </source>
</evidence>
<evidence type="ECO:0000256" key="13">
    <source>
        <dbReference type="HAMAP-Rule" id="MF_00384"/>
    </source>
</evidence>
<evidence type="ECO:0000256" key="11">
    <source>
        <dbReference type="ARBA" id="ARBA00049375"/>
    </source>
</evidence>
<dbReference type="InterPro" id="IPR013750">
    <property type="entry name" value="GHMP_kinase_C_dom"/>
</dbReference>
<evidence type="ECO:0000256" key="6">
    <source>
        <dbReference type="ARBA" id="ARBA00022679"/>
    </source>
</evidence>
<evidence type="ECO:0000256" key="1">
    <source>
        <dbReference type="ARBA" id="ARBA00005015"/>
    </source>
</evidence>
<comment type="similarity">
    <text evidence="2 13">Belongs to the GHMP kinase family. Homoserine kinase subfamily.</text>
</comment>
<evidence type="ECO:0000256" key="3">
    <source>
        <dbReference type="ARBA" id="ARBA00012078"/>
    </source>
</evidence>
<dbReference type="GO" id="GO:0004413">
    <property type="term" value="F:homoserine kinase activity"/>
    <property type="evidence" value="ECO:0007669"/>
    <property type="project" value="UniProtKB-UniRule"/>
</dbReference>
<dbReference type="PANTHER" id="PTHR20861">
    <property type="entry name" value="HOMOSERINE/4-DIPHOSPHOCYTIDYL-2-C-METHYL-D-ERYTHRITOL KINASE"/>
    <property type="match status" value="1"/>
</dbReference>
<feature type="domain" description="GHMP kinase N-terminal" evidence="14">
    <location>
        <begin position="63"/>
        <end position="144"/>
    </location>
</feature>
<dbReference type="Gene3D" id="3.30.230.10">
    <property type="match status" value="1"/>
</dbReference>
<keyword evidence="8 13" id="KW-0547">Nucleotide-binding</keyword>